<accession>U5EW10</accession>
<name>U5EW10_9DIPT</name>
<dbReference type="PANTHER" id="PTHR12435">
    <property type="match status" value="1"/>
</dbReference>
<dbReference type="GO" id="GO:0005524">
    <property type="term" value="F:ATP binding"/>
    <property type="evidence" value="ECO:0007669"/>
    <property type="project" value="UniProtKB-KW"/>
</dbReference>
<keyword evidence="2" id="KW-0067">ATP-binding</keyword>
<dbReference type="Pfam" id="PF08433">
    <property type="entry name" value="KTI12"/>
    <property type="match status" value="1"/>
</dbReference>
<organism evidence="5">
    <name type="scientific">Corethrella appendiculata</name>
    <dbReference type="NCBI Taxonomy" id="1370023"/>
    <lineage>
        <taxon>Eukaryota</taxon>
        <taxon>Metazoa</taxon>
        <taxon>Ecdysozoa</taxon>
        <taxon>Arthropoda</taxon>
        <taxon>Hexapoda</taxon>
        <taxon>Insecta</taxon>
        <taxon>Pterygota</taxon>
        <taxon>Neoptera</taxon>
        <taxon>Endopterygota</taxon>
        <taxon>Diptera</taxon>
        <taxon>Nematocera</taxon>
        <taxon>Culicoidea</taxon>
        <taxon>Chaoboridae</taxon>
        <taxon>Corethrella</taxon>
    </lineage>
</organism>
<proteinExistence type="evidence at transcript level"/>
<evidence type="ECO:0000313" key="5">
    <source>
        <dbReference type="EMBL" id="JAB59113.1"/>
    </source>
</evidence>
<comment type="similarity">
    <text evidence="3">Belongs to the KTI12 family.</text>
</comment>
<keyword evidence="1" id="KW-0547">Nucleotide-binding</keyword>
<reference evidence="5" key="1">
    <citation type="journal article" date="2014" name="Insect Biochem. Mol. Biol.">
        <title>An insight into the sialome of the frog biting fly, Corethrella appendiculata.</title>
        <authorList>
            <person name="Ribeiro J.M.C."/>
            <person name="Chagas A.C."/>
            <person name="Pham V.M."/>
            <person name="Lounibos L.P."/>
            <person name="Calvo E."/>
        </authorList>
    </citation>
    <scope>NUCLEOTIDE SEQUENCE</scope>
    <source>
        <tissue evidence="5">Salivary glands</tissue>
    </source>
</reference>
<sequence>MPLVILTGIPCAGKTYRCKQICNYFIQQNKNVAIVAENDVINKLDFDINECYDDSQKEKLMRLHVKSEIVRLLNKTDVIIVDGTNYIKGFRYELYCVSKSARASQCTVYCAANIEQARNLNKNSNKYSNEIFSALVNRFEEPKACNRWDAPLFTVTTESILNLSEIKKALFENFPIKPNQSTQNPPLCPTNYLHELDKTTQNIIDVILLARKTGSHDEISIEDVPELKIYIPADINVAQLNRCRRQFVSYMKTHSANSNENEKIAILFIQFLNSNFKMK</sequence>
<dbReference type="AlphaFoldDB" id="U5EW10"/>
<evidence type="ECO:0000256" key="2">
    <source>
        <dbReference type="ARBA" id="ARBA00022840"/>
    </source>
</evidence>
<evidence type="ECO:0000256" key="4">
    <source>
        <dbReference type="ARBA" id="ARBA00026170"/>
    </source>
</evidence>
<dbReference type="SUPFAM" id="SSF52540">
    <property type="entry name" value="P-loop containing nucleoside triphosphate hydrolases"/>
    <property type="match status" value="1"/>
</dbReference>
<dbReference type="InterPro" id="IPR027417">
    <property type="entry name" value="P-loop_NTPase"/>
</dbReference>
<dbReference type="Gene3D" id="3.40.50.300">
    <property type="entry name" value="P-loop containing nucleotide triphosphate hydrolases"/>
    <property type="match status" value="1"/>
</dbReference>
<evidence type="ECO:0000256" key="3">
    <source>
        <dbReference type="ARBA" id="ARBA00025768"/>
    </source>
</evidence>
<dbReference type="InterPro" id="IPR013641">
    <property type="entry name" value="KTI12/PSTK"/>
</dbReference>
<dbReference type="EMBL" id="GANO01000758">
    <property type="protein sequence ID" value="JAB59113.1"/>
    <property type="molecule type" value="mRNA"/>
</dbReference>
<evidence type="ECO:0000256" key="1">
    <source>
        <dbReference type="ARBA" id="ARBA00022741"/>
    </source>
</evidence>
<protein>
    <recommendedName>
        <fullName evidence="4">Protein KTI12 homolog</fullName>
    </recommendedName>
</protein>